<reference evidence="1 2" key="1">
    <citation type="journal article" date="2004" name="Appl. Environ. Microbiol.">
        <title>Mineralization of individual congeners of linear alkylbenzenesulfonate by defined pairs of heterotrophic bacteria.</title>
        <authorList>
            <person name="Schleheck D."/>
            <person name="Knepper T.P."/>
            <person name="Fischer K."/>
            <person name="Cook A.M."/>
        </authorList>
    </citation>
    <scope>NUCLEOTIDE SEQUENCE [LARGE SCALE GENOMIC DNA]</scope>
    <source>
        <strain evidence="2">DSM 14576 / KF-1</strain>
    </source>
</reference>
<proteinExistence type="predicted"/>
<dbReference type="RefSeq" id="WP_003058423.1">
    <property type="nucleotide sequence ID" value="NZ_AAUJ02000001.1"/>
</dbReference>
<dbReference type="EMBL" id="AAUJ02000001">
    <property type="protein sequence ID" value="EED69294.1"/>
    <property type="molecule type" value="Genomic_DNA"/>
</dbReference>
<sequence>MKANNLHTTMELLDEALSRNTATFWCKQLDVNRTALAVARARGRLSPTIAGNLARLLGLDMERWIAIAAIEGEPDTYGKSKIVERMSFWREITSV</sequence>
<dbReference type="Proteomes" id="UP000003039">
    <property type="component" value="Unassembled WGS sequence"/>
</dbReference>
<evidence type="ECO:0000313" key="1">
    <source>
        <dbReference type="EMBL" id="EED69294.1"/>
    </source>
</evidence>
<name>B7WU23_COMTK</name>
<evidence type="ECO:0000313" key="2">
    <source>
        <dbReference type="Proteomes" id="UP000003039"/>
    </source>
</evidence>
<accession>B7WU23</accession>
<comment type="caution">
    <text evidence="1">The sequence shown here is derived from an EMBL/GenBank/DDBJ whole genome shotgun (WGS) entry which is preliminary data.</text>
</comment>
<dbReference type="OrthoDB" id="8858416at2"/>
<gene>
    <name evidence="1" type="ORF">CtesDRAFT_PD4242</name>
</gene>
<dbReference type="AlphaFoldDB" id="B7WU23"/>
<protein>
    <submittedName>
        <fullName evidence="1">Uncharacterized protein</fullName>
    </submittedName>
</protein>
<organism evidence="1 2">
    <name type="scientific">Comamonas testosteroni (strain DSM 14576 / KF-1)</name>
    <name type="common">Pseudomonas testosteroni</name>
    <dbReference type="NCBI Taxonomy" id="399795"/>
    <lineage>
        <taxon>Bacteria</taxon>
        <taxon>Pseudomonadati</taxon>
        <taxon>Pseudomonadota</taxon>
        <taxon>Betaproteobacteria</taxon>
        <taxon>Burkholderiales</taxon>
        <taxon>Comamonadaceae</taxon>
        <taxon>Comamonas</taxon>
    </lineage>
</organism>